<keyword evidence="2" id="KW-1185">Reference proteome</keyword>
<protein>
    <submittedName>
        <fullName evidence="1">Uncharacterized protein</fullName>
    </submittedName>
</protein>
<reference evidence="2" key="1">
    <citation type="journal article" date="2015" name="PLoS Genet.">
        <title>Genome Sequence and Transcriptome Analyses of Chrysochromulina tobin: Metabolic Tools for Enhanced Algal Fitness in the Prominent Order Prymnesiales (Haptophyceae).</title>
        <authorList>
            <person name="Hovde B.T."/>
            <person name="Deodato C.R."/>
            <person name="Hunsperger H.M."/>
            <person name="Ryken S.A."/>
            <person name="Yost W."/>
            <person name="Jha R.K."/>
            <person name="Patterson J."/>
            <person name="Monnat R.J. Jr."/>
            <person name="Barlow S.B."/>
            <person name="Starkenburg S.R."/>
            <person name="Cattolico R.A."/>
        </authorList>
    </citation>
    <scope>NUCLEOTIDE SEQUENCE</scope>
    <source>
        <strain evidence="2">CCMP291</strain>
    </source>
</reference>
<sequence length="634" mass="71036">MSTTGSSMVSVDNWSVDFKSLRTDFDKPRFTIKLCQSLKNLNPTDKLSIADWLIKFRAAAGDVCSIAFAKPVQRDEFRLHFNLAGEGFWNYLEGWDEVEFFDDLYARYLVRHAFINGVVASFLIGLVEWEKEPALARCIRSLPGAPGWAATGNGMAIYDWLAKHGSTDDAATQELLSNEWSAIVIESCLTKKGFPRTATVFQNSSAAEDVVDRLAALLDLYEKGGPREGYKGKPKGDGSSDKIRFGQCGFCDARGCQNADDPKAGIDKCSVFGGCPCKPTASPDEKQYVELQRKFLKEAGPKSKYHAPPYLKGVRISRENRLRQVGKFRTMAAASFDEGDEEGAAYLYRLGRLRVKAIVGHYLLHPLYLSTYHIEHVLELNEYMKWVLKLLDVLILDPTPLLKGDVHALQYFHRALQHEPLLVHALHTPAWGDAAFLRMLKAGLEHARTWTVRHSQEHLPGGALDYDAMSATLAKEAWVELESHPIDNLAAERTLALDCYLTKVLGTRLRVHAREAMVKWSMNVSIRASAKPGRGGVGLRGCDFKCSKHVYAMISRQSPDVIWLEVLKPSDPAVKAFARRNKLGYPDQRYLDHGDTFDAFLMELDLDRTRKEGGFFQSSVVPKKKEEGLSSIIQ</sequence>
<dbReference type="AlphaFoldDB" id="A0A0M0K009"/>
<organism evidence="1 2">
    <name type="scientific">Chrysochromulina tobinii</name>
    <dbReference type="NCBI Taxonomy" id="1460289"/>
    <lineage>
        <taxon>Eukaryota</taxon>
        <taxon>Haptista</taxon>
        <taxon>Haptophyta</taxon>
        <taxon>Prymnesiophyceae</taxon>
        <taxon>Prymnesiales</taxon>
        <taxon>Chrysochromulinaceae</taxon>
        <taxon>Chrysochromulina</taxon>
    </lineage>
</organism>
<evidence type="ECO:0000313" key="1">
    <source>
        <dbReference type="EMBL" id="KOO31718.1"/>
    </source>
</evidence>
<dbReference type="EMBL" id="JWZX01001948">
    <property type="protein sequence ID" value="KOO31718.1"/>
    <property type="molecule type" value="Genomic_DNA"/>
</dbReference>
<proteinExistence type="predicted"/>
<evidence type="ECO:0000313" key="2">
    <source>
        <dbReference type="Proteomes" id="UP000037460"/>
    </source>
</evidence>
<accession>A0A0M0K009</accession>
<gene>
    <name evidence="1" type="ORF">Ctob_010525</name>
</gene>
<comment type="caution">
    <text evidence="1">The sequence shown here is derived from an EMBL/GenBank/DDBJ whole genome shotgun (WGS) entry which is preliminary data.</text>
</comment>
<name>A0A0M0K009_9EUKA</name>
<dbReference type="Proteomes" id="UP000037460">
    <property type="component" value="Unassembled WGS sequence"/>
</dbReference>